<evidence type="ECO:0000256" key="3">
    <source>
        <dbReference type="SAM" id="MobiDB-lite"/>
    </source>
</evidence>
<dbReference type="InterPro" id="IPR001138">
    <property type="entry name" value="Zn2Cys6_DnaBD"/>
</dbReference>
<dbReference type="PANTHER" id="PTHR37534:SF46">
    <property type="entry name" value="ZN(II)2CYS6 TRANSCRIPTION FACTOR (EUROFUNG)"/>
    <property type="match status" value="1"/>
</dbReference>
<feature type="region of interest" description="Disordered" evidence="3">
    <location>
        <begin position="1278"/>
        <end position="1301"/>
    </location>
</feature>
<reference evidence="4" key="1">
    <citation type="submission" date="2020-05" db="EMBL/GenBank/DDBJ databases">
        <title>Evolutionary and genomic comparisons of hybrid uninucleate and nonhybrid Rhizoctonia fungi.</title>
        <authorList>
            <person name="Li C."/>
            <person name="Chen X."/>
        </authorList>
    </citation>
    <scope>NUCLEOTIDE SEQUENCE</scope>
    <source>
        <strain evidence="4">AG-1 IA</strain>
    </source>
</reference>
<evidence type="ECO:0000256" key="2">
    <source>
        <dbReference type="ARBA" id="ARBA00023242"/>
    </source>
</evidence>
<dbReference type="Pfam" id="PF11951">
    <property type="entry name" value="Fungal_trans_2"/>
    <property type="match status" value="4"/>
</dbReference>
<dbReference type="KEGG" id="rsx:RhiXN_00047"/>
<evidence type="ECO:0000313" key="5">
    <source>
        <dbReference type="Proteomes" id="UP000650533"/>
    </source>
</evidence>
<protein>
    <submittedName>
        <fullName evidence="4">Fungal specific transcription factor domain</fullName>
    </submittedName>
</protein>
<dbReference type="GO" id="GO:0008270">
    <property type="term" value="F:zinc ion binding"/>
    <property type="evidence" value="ECO:0007669"/>
    <property type="project" value="InterPro"/>
</dbReference>
<dbReference type="RefSeq" id="XP_043178878.1">
    <property type="nucleotide sequence ID" value="XM_043319866.1"/>
</dbReference>
<evidence type="ECO:0000313" key="4">
    <source>
        <dbReference type="EMBL" id="QRW18641.1"/>
    </source>
</evidence>
<proteinExistence type="predicted"/>
<dbReference type="CDD" id="cd00067">
    <property type="entry name" value="GAL4"/>
    <property type="match status" value="1"/>
</dbReference>
<feature type="compositionally biased region" description="Polar residues" evidence="3">
    <location>
        <begin position="1184"/>
        <end position="1197"/>
    </location>
</feature>
<keyword evidence="2" id="KW-0539">Nucleus</keyword>
<organism evidence="4 5">
    <name type="scientific">Rhizoctonia solani</name>
    <dbReference type="NCBI Taxonomy" id="456999"/>
    <lineage>
        <taxon>Eukaryota</taxon>
        <taxon>Fungi</taxon>
        <taxon>Dikarya</taxon>
        <taxon>Basidiomycota</taxon>
        <taxon>Agaricomycotina</taxon>
        <taxon>Agaricomycetes</taxon>
        <taxon>Cantharellales</taxon>
        <taxon>Ceratobasidiaceae</taxon>
        <taxon>Rhizoctonia</taxon>
    </lineage>
</organism>
<dbReference type="GO" id="GO:0000981">
    <property type="term" value="F:DNA-binding transcription factor activity, RNA polymerase II-specific"/>
    <property type="evidence" value="ECO:0007669"/>
    <property type="project" value="InterPro"/>
</dbReference>
<feature type="region of interest" description="Disordered" evidence="3">
    <location>
        <begin position="1179"/>
        <end position="1201"/>
    </location>
</feature>
<dbReference type="GO" id="GO:0005634">
    <property type="term" value="C:nucleus"/>
    <property type="evidence" value="ECO:0007669"/>
    <property type="project" value="UniProtKB-SubCell"/>
</dbReference>
<dbReference type="GeneID" id="67022329"/>
<accession>A0A8H8SU81</accession>
<sequence>MVVVDTCHVAATRPVDDWVVEETCDGISCAHVGVECEEHQVQWDTTREALALDYPLAPVTTYQPAGSSLASSANWPNFQRAPVLQQYANASSSTYARKGRFPAGTFCFTRTYYIYSGGSYVWSHASASEPIADPESDNENDELENFQEAVTRTIALITSWARVFIFEPARITLTLRDAVAQRHWSEEKAYERMLMIADVMGAISKSTNYNLESFIRLYKHATSRLRAAQLALEQNELTRQLAMDAMTIFPGLISVTCKVGSLVMVLKMMNMYAPVFRCACPESSKELANLPRILMAPEIELKYFVTLDVLLSLITHRPMFFRYDLDFYSSEVEDLINSSHGPGLRWSHGLPDRLTVVLSGFSTILEQAIGISSEQVEELEAEIDKCQVIITPESVLNQDLMIGRIAVQEVWKYAARIYLYMGLCGADCTDERVVKIQTKCMLLLGGIKPRRNPDSFLIPPLLVIGLASPSPKDRSVILSRLWGVAECKKQGTMANDMVRILNDIWTQTTERPAVWADLRAACLRVVGALDRGSERMCYRGKTCDGIRASTGCLQCAQVGIKCERYQAPYDTIREDSYQIALDYSSTTDVTFQSTEGFLPALVNWPTTRGAPVPQQHANSYLPAYAPRGRIPGRAQYVSDSLAEYITAAPAGLKRHPASPGHTYTSSSENDAWSCVLQNEDENEELKNFQEVLTKFLAPSRKAKSNALPFAIQSFAAWARIFVFEPARIAFVLREAMSQRHWPEEETHERVVLVADTMAVVSKSTNYDLTTFIRLYQYASNRLQAARLSLKQDSLTRQAAIEVMNIFHVLTCITCKVGSLITVLNMMDMYAPVFRRACSESSKELANLPRILMAPEIDLKYFATLDVLLGAITRRPMFFRYDLDFYSSEVEGLIDSDYGPGLRWSHGLPDRLTVVLAKFNTMLEQAVTLNSGQVEELEADIDKCEAIIAPESELNPDLMIGRITVQEVWKYAAHIYLLMGLCGADCTDERVVKIQTKCMLLLGGIKPRRNSDLFLIPPLLIIGLASPSPKDRSAILSRLWGVAECKKQGTMANDMKLIFNLLLIPTLKPDKAVFRTGEHVDAAHASRQSTPMSLSSNSGCGTCKARNKICDSTWGPAGCRRCAEDGLDCRRRIPRLKNSVREVGATNTGRAAHHDCAVFALTTSTPINPGPSRDVVTCTIAPVGPSTSRSRGHASTTPSIHISQIHDISQHSYGSLAHEQPYISSTQGTGAFSSRQTVVPIRQAPTPPAETIDSPRESTIPIQLSIVCSPIHDSTVVQPLTPESPGFSANTRKERGSRAGSAGDFQLQAGSAICRPGSPLNYDVDDPENIRASLFVTLSLDREVESNTLPFVVHSITAAAVRFVFAPTLIVSNIRTFVSRSRALGQEARQRMLLIANMALAISSTTDYDLTHYVALQEQLISSVVYARKCQDLNREVALRVMETSHEVASFNHVESRISREHPVHNAIYYAALDILQSFLTQRPMFFRYDLDQPSPQVEQLINSDHRLGLWWRYGIPNRLMLIFAQMNNLFEDFGNLVGQDKVKLLEDDIGACTPLLPSDTDTEPILNMGRVMVQESWKLAAYVYLYMGLCGADSSDARVVQVRKRFIRALKGIKPGRNPDTFLVFPMAILGITTSSPKDQAALLNRFWGVPECAKPGTVGNDMVMMLRDVWLRTQERPAVWADFRMAAITDTGGQDSTGEPNPSCDFQLQIRPDILRSGSDFYCEDPEGIQASLFDALSLDREVASNSIPFVLHSIAAGVIRFVFAPTEILSSIRDYVFQSRSYEQGARQRTLLISNMSLAISSTTDYDLTDYMTLQKQLIGGVTYARTCDNLTREVALEVMDASHELLCAMWRVGSLANVLHTMRLYAPIFRRACPEHDQELVNFPRLLITPNINIQYYATLDILQSCLTHRPMFFRYDLTFISPQIEELIKLDQGPGLRWLYGIPNRIMLVLAKMNTLLEDFGSCIDKEVAKELEDDIGACTSILPSSANTDPTLNMARMMVQESWKLAAYVYLYMGLCGADSSDSRVVRVQKRFIRTLKGIKPLRNPDSFLVFPMTIMGIATSAAIDRKMILARLWGVAECTKHGTVGNDLVMILRHVWLRTMHRPTVWSDLGAACSAIIEM</sequence>
<evidence type="ECO:0000256" key="1">
    <source>
        <dbReference type="ARBA" id="ARBA00004123"/>
    </source>
</evidence>
<dbReference type="PANTHER" id="PTHR37534">
    <property type="entry name" value="TRANSCRIPTIONAL ACTIVATOR PROTEIN UGA3"/>
    <property type="match status" value="1"/>
</dbReference>
<name>A0A8H8SU81_9AGAM</name>
<dbReference type="Proteomes" id="UP000650533">
    <property type="component" value="Chromosome 4"/>
</dbReference>
<dbReference type="EMBL" id="CP059661">
    <property type="protein sequence ID" value="QRW18641.1"/>
    <property type="molecule type" value="Genomic_DNA"/>
</dbReference>
<comment type="subcellular location">
    <subcellularLocation>
        <location evidence="1">Nucleus</location>
    </subcellularLocation>
</comment>
<dbReference type="InterPro" id="IPR021858">
    <property type="entry name" value="Fun_TF"/>
</dbReference>
<gene>
    <name evidence="4" type="ORF">RhiXN_00047</name>
</gene>